<organism evidence="2 3">
    <name type="scientific">Rhizobium leguminosarum</name>
    <dbReference type="NCBI Taxonomy" id="384"/>
    <lineage>
        <taxon>Bacteria</taxon>
        <taxon>Pseudomonadati</taxon>
        <taxon>Pseudomonadota</taxon>
        <taxon>Alphaproteobacteria</taxon>
        <taxon>Hyphomicrobiales</taxon>
        <taxon>Rhizobiaceae</taxon>
        <taxon>Rhizobium/Agrobacterium group</taxon>
        <taxon>Rhizobium</taxon>
    </lineage>
</organism>
<dbReference type="PANTHER" id="PTHR47756:SF2">
    <property type="entry name" value="BLL6612 PROTEIN"/>
    <property type="match status" value="1"/>
</dbReference>
<gene>
    <name evidence="2" type="ORF">GGE16_004997</name>
</gene>
<dbReference type="InterPro" id="IPR013325">
    <property type="entry name" value="RNA_pol_sigma_r2"/>
</dbReference>
<dbReference type="Pfam" id="PF20239">
    <property type="entry name" value="DUF6596"/>
    <property type="match status" value="1"/>
</dbReference>
<sequence length="425" mass="46117">MTMPPDAGRVAERVARQSYGKLIAFLAARSRDVPAAEDALSEALASALRVWPERGVPDNPEAWLLVAARRNLMQATRHRTVAANAQPTISIAFEEAEERMNEAGNAVFPDERLKLLFACTHPAIDSSVHTALMLQTVLGIEARTIARTFVVSPETMSQRLVRAKVKIRDAGIPFAVPPRPTLPGRLAAVLSAIYAAYGLGWDGLDGEEERHSLSGEAIWLGRALLAVLPDEPEAIGLLSLMLHCEARRSARRDSDGRYVPLDEQDMAAWNAIMIDEADALLRKAGGFERFGPFQCQAAIQSVHAARRLSGKTDWQALTILYAALVTMKPTLGARVSQAAVIGRALNAAAGLERLDQLDQRAVASYQPYWAVRAFLLSEAGDDTAATDAYIAAIGLSESPAVRDFLTGRQKKARQAMSDLSFLGQL</sequence>
<dbReference type="GO" id="GO:0003700">
    <property type="term" value="F:DNA-binding transcription factor activity"/>
    <property type="evidence" value="ECO:0007669"/>
    <property type="project" value="InterPro"/>
</dbReference>
<name>A0AAE2SYE4_RHILE</name>
<protein>
    <submittedName>
        <fullName evidence="2">RNA polymerase sigma-70 factor (ECF subfamily)</fullName>
    </submittedName>
</protein>
<reference evidence="2 3" key="1">
    <citation type="submission" date="2020-08" db="EMBL/GenBank/DDBJ databases">
        <title>Genomic Encyclopedia of Type Strains, Phase IV (KMG-V): Genome sequencing to study the core and pangenomes of soil and plant-associated prokaryotes.</title>
        <authorList>
            <person name="Whitman W."/>
        </authorList>
    </citation>
    <scope>NUCLEOTIDE SEQUENCE [LARGE SCALE GENOMIC DNA]</scope>
    <source>
        <strain evidence="2 3">SEMIA 415</strain>
    </source>
</reference>
<dbReference type="PANTHER" id="PTHR47756">
    <property type="entry name" value="BLL6612 PROTEIN-RELATED"/>
    <property type="match status" value="1"/>
</dbReference>
<dbReference type="Proteomes" id="UP000538507">
    <property type="component" value="Unassembled WGS sequence"/>
</dbReference>
<dbReference type="EMBL" id="JACIGO010000007">
    <property type="protein sequence ID" value="MBB4292917.1"/>
    <property type="molecule type" value="Genomic_DNA"/>
</dbReference>
<feature type="domain" description="DUF6596" evidence="1">
    <location>
        <begin position="185"/>
        <end position="284"/>
    </location>
</feature>
<dbReference type="AlphaFoldDB" id="A0AAE2SYE4"/>
<dbReference type="InterPro" id="IPR046531">
    <property type="entry name" value="DUF6596"/>
</dbReference>
<evidence type="ECO:0000259" key="1">
    <source>
        <dbReference type="Pfam" id="PF20239"/>
    </source>
</evidence>
<comment type="caution">
    <text evidence="2">The sequence shown here is derived from an EMBL/GenBank/DDBJ whole genome shotgun (WGS) entry which is preliminary data.</text>
</comment>
<proteinExistence type="predicted"/>
<evidence type="ECO:0000313" key="3">
    <source>
        <dbReference type="Proteomes" id="UP000538507"/>
    </source>
</evidence>
<evidence type="ECO:0000313" key="2">
    <source>
        <dbReference type="EMBL" id="MBB4292917.1"/>
    </source>
</evidence>
<dbReference type="GO" id="GO:0006352">
    <property type="term" value="P:DNA-templated transcription initiation"/>
    <property type="evidence" value="ECO:0007669"/>
    <property type="project" value="InterPro"/>
</dbReference>
<dbReference type="SUPFAM" id="SSF88946">
    <property type="entry name" value="Sigma2 domain of RNA polymerase sigma factors"/>
    <property type="match status" value="1"/>
</dbReference>
<dbReference type="Gene3D" id="1.10.1740.10">
    <property type="match status" value="1"/>
</dbReference>
<accession>A0AAE2SYE4</accession>